<organism evidence="1">
    <name type="scientific">marine sediment metagenome</name>
    <dbReference type="NCBI Taxonomy" id="412755"/>
    <lineage>
        <taxon>unclassified sequences</taxon>
        <taxon>metagenomes</taxon>
        <taxon>ecological metagenomes</taxon>
    </lineage>
</organism>
<proteinExistence type="predicted"/>
<name>X0VYS4_9ZZZZ</name>
<accession>X0VYS4</accession>
<dbReference type="EMBL" id="BARS01033232">
    <property type="protein sequence ID" value="GAG23619.1"/>
    <property type="molecule type" value="Genomic_DNA"/>
</dbReference>
<protein>
    <recommendedName>
        <fullName evidence="2">Methyltransferase type 11 domain-containing protein</fullName>
    </recommendedName>
</protein>
<evidence type="ECO:0008006" key="2">
    <source>
        <dbReference type="Google" id="ProtNLM"/>
    </source>
</evidence>
<sequence>SDSAWDKQTLPFKWLIDKFEMPGWDEFDWGKWKKEKKVTKLYQNIPLEGVVSHSENRIDSNFWNEGKWNNFVAPLLPEDCTDQTFVDMGSNAGLFLKLAEDKGFRNVVGIEKDKTPVKEGLRYRDSIGYHYKLLKRCLGGKFGEGGNFDFDELPVADFTLLSTFHYYIDINSWIKYVDRLKNKSRYVLFVSRPKLKQLHWRARSHIRALRGYFSDWEELDMIENIPQEGDPSPRTLFSVLFKNPVLDRIPLTDVDTREKS</sequence>
<comment type="caution">
    <text evidence="1">The sequence shown here is derived from an EMBL/GenBank/DDBJ whole genome shotgun (WGS) entry which is preliminary data.</text>
</comment>
<dbReference type="AlphaFoldDB" id="X0VYS4"/>
<feature type="non-terminal residue" evidence="1">
    <location>
        <position position="260"/>
    </location>
</feature>
<evidence type="ECO:0000313" key="1">
    <source>
        <dbReference type="EMBL" id="GAG23619.1"/>
    </source>
</evidence>
<reference evidence="1" key="1">
    <citation type="journal article" date="2014" name="Front. Microbiol.">
        <title>High frequency of phylogenetically diverse reductive dehalogenase-homologous genes in deep subseafloor sedimentary metagenomes.</title>
        <authorList>
            <person name="Kawai M."/>
            <person name="Futagami T."/>
            <person name="Toyoda A."/>
            <person name="Takaki Y."/>
            <person name="Nishi S."/>
            <person name="Hori S."/>
            <person name="Arai W."/>
            <person name="Tsubouchi T."/>
            <person name="Morono Y."/>
            <person name="Uchiyama I."/>
            <person name="Ito T."/>
            <person name="Fujiyama A."/>
            <person name="Inagaki F."/>
            <person name="Takami H."/>
        </authorList>
    </citation>
    <scope>NUCLEOTIDE SEQUENCE</scope>
    <source>
        <strain evidence="1">Expedition CK06-06</strain>
    </source>
</reference>
<gene>
    <name evidence="1" type="ORF">S01H1_51500</name>
</gene>
<feature type="non-terminal residue" evidence="1">
    <location>
        <position position="1"/>
    </location>
</feature>